<evidence type="ECO:0000259" key="2">
    <source>
        <dbReference type="Pfam" id="PF07727"/>
    </source>
</evidence>
<dbReference type="PANTHER" id="PTHR11439">
    <property type="entry name" value="GAG-POL-RELATED RETROTRANSPOSON"/>
    <property type="match status" value="1"/>
</dbReference>
<feature type="domain" description="Reverse transcriptase Ty1/copia-type" evidence="2">
    <location>
        <begin position="133"/>
        <end position="240"/>
    </location>
</feature>
<name>A0A4Y1S0R7_PRUDU</name>
<dbReference type="Pfam" id="PF07727">
    <property type="entry name" value="RVT_2"/>
    <property type="match status" value="1"/>
</dbReference>
<gene>
    <name evidence="3" type="ORF">Prudu_022545</name>
</gene>
<accession>A0A4Y1S0R7</accession>
<protein>
    <submittedName>
        <fullName evidence="3">Transposable element protein</fullName>
    </submittedName>
</protein>
<organism evidence="3">
    <name type="scientific">Prunus dulcis</name>
    <name type="common">Almond</name>
    <name type="synonym">Amygdalus dulcis</name>
    <dbReference type="NCBI Taxonomy" id="3755"/>
    <lineage>
        <taxon>Eukaryota</taxon>
        <taxon>Viridiplantae</taxon>
        <taxon>Streptophyta</taxon>
        <taxon>Embryophyta</taxon>
        <taxon>Tracheophyta</taxon>
        <taxon>Spermatophyta</taxon>
        <taxon>Magnoliopsida</taxon>
        <taxon>eudicotyledons</taxon>
        <taxon>Gunneridae</taxon>
        <taxon>Pentapetalae</taxon>
        <taxon>rosids</taxon>
        <taxon>fabids</taxon>
        <taxon>Rosales</taxon>
        <taxon>Rosaceae</taxon>
        <taxon>Amygdaloideae</taxon>
        <taxon>Amygdaleae</taxon>
        <taxon>Prunus</taxon>
    </lineage>
</organism>
<dbReference type="CDD" id="cd09272">
    <property type="entry name" value="RNase_HI_RT_Ty1"/>
    <property type="match status" value="1"/>
</dbReference>
<evidence type="ECO:0000256" key="1">
    <source>
        <dbReference type="SAM" id="MobiDB-lite"/>
    </source>
</evidence>
<evidence type="ECO:0000313" key="3">
    <source>
        <dbReference type="EMBL" id="BBH09902.1"/>
    </source>
</evidence>
<reference evidence="3" key="1">
    <citation type="journal article" date="2019" name="Science">
        <title>Mutation of a bHLH transcription factor allowed almond domestication.</title>
        <authorList>
            <person name="Sanchez-Perez R."/>
            <person name="Pavan S."/>
            <person name="Mazzeo R."/>
            <person name="Moldovan C."/>
            <person name="Aiese Cigliano R."/>
            <person name="Del Cueto J."/>
            <person name="Ricciardi F."/>
            <person name="Lotti C."/>
            <person name="Ricciardi L."/>
            <person name="Dicenta F."/>
            <person name="Lopez-Marques R.L."/>
            <person name="Lindberg Moller B."/>
        </authorList>
    </citation>
    <scope>NUCLEOTIDE SEQUENCE</scope>
</reference>
<sequence>MGPHTKSTPYEIWKGKKPNVKHLRTLVVEPSSEDTDLETHEPVGGTGTDFEDCNQHFNPVIRRPGAKQVQKDHSPSDVIGNVNDKMRTRQQVCNEVTNFCYVSFIEPKSVTDALADNDWILAMQEELNQFKRNDVWYLVPRPKDTNVIGTKWIFRNKTDEKGQIMRNKARLVAQGYTQIEGLDFDETFAPVARLESVRLLLSIACYLRFKLYQMDVKSAFLNGVLQEEVYVEQPAGPTIQWRHVHISTKYANNLVSKFGLESAKPIRNPMSTSTKLSKDSSGKSVDQKLYRSMIGSLLYLTASRPDISFSVGLCARFQSDPKESHLLAVKRILRYVSGTTTFGVYYSFDSNVELAGYSDADWAGSIDDRKSTTGGCFYIGNNLVSWFSKKQNCVSLSTARPIQHSRTKHIDIRHHFIRELVEENVLSLEFVSTEKQLADIFTKPLDNLRTPRHFVCLSSGELEAIATSIAFNIRSVEDHPVTEAELRRSR</sequence>
<dbReference type="EMBL" id="AP019304">
    <property type="protein sequence ID" value="BBH09902.1"/>
    <property type="molecule type" value="Genomic_DNA"/>
</dbReference>
<feature type="region of interest" description="Disordered" evidence="1">
    <location>
        <begin position="30"/>
        <end position="52"/>
    </location>
</feature>
<dbReference type="AlphaFoldDB" id="A0A4Y1S0R7"/>
<dbReference type="InterPro" id="IPR013103">
    <property type="entry name" value="RVT_2"/>
</dbReference>
<dbReference type="PANTHER" id="PTHR11439:SF486">
    <property type="entry name" value="RLK (RECEPTOR-LIKE KINASE) PROTEIN, PUTATIVE-RELATED"/>
    <property type="match status" value="1"/>
</dbReference>
<proteinExistence type="predicted"/>